<feature type="compositionally biased region" description="Basic residues" evidence="1">
    <location>
        <begin position="175"/>
        <end position="186"/>
    </location>
</feature>
<proteinExistence type="predicted"/>
<dbReference type="Proteomes" id="UP000189580">
    <property type="component" value="Chromosome a"/>
</dbReference>
<keyword evidence="3" id="KW-1185">Reference proteome</keyword>
<dbReference type="RefSeq" id="XP_018734304.1">
    <property type="nucleotide sequence ID" value="XM_018882219.1"/>
</dbReference>
<gene>
    <name evidence="2" type="ORF">AWJ20_51</name>
</gene>
<evidence type="ECO:0000313" key="3">
    <source>
        <dbReference type="Proteomes" id="UP000189580"/>
    </source>
</evidence>
<evidence type="ECO:0000313" key="2">
    <source>
        <dbReference type="EMBL" id="ANB11827.1"/>
    </source>
</evidence>
<accession>A0A161HHU1</accession>
<sequence>MSQESDEAKIVHLYKSARALALSPISQAIQLRCFQTSSSKSINLPENAYHQQACPQCCIPWVPGLTVKIRIKLGNSMRTSGGLSKRARKRRQLLLQKKFSNSPPQLERKRALVYDCLVCDNRLVSDLSNKITVRDTGSAENISSVRDIKMELANNTSPLEVVASSALETNSISSAKKRAKERKSKSSLKSLLAKNRDKASTSSTTKLGLSDFFKPG</sequence>
<dbReference type="KEGG" id="slb:AWJ20_51"/>
<dbReference type="AlphaFoldDB" id="A0A161HHU1"/>
<dbReference type="GeneID" id="30037304"/>
<evidence type="ECO:0000256" key="1">
    <source>
        <dbReference type="SAM" id="MobiDB-lite"/>
    </source>
</evidence>
<reference evidence="2 3" key="1">
    <citation type="submission" date="2016-02" db="EMBL/GenBank/DDBJ databases">
        <title>Complete genome sequence and transcriptome regulation of the pentose utilising yeast Sugiyamaella lignohabitans.</title>
        <authorList>
            <person name="Bellasio M."/>
            <person name="Peymann A."/>
            <person name="Valli M."/>
            <person name="Sipitzky M."/>
            <person name="Graf A."/>
            <person name="Sauer M."/>
            <person name="Marx H."/>
            <person name="Mattanovich D."/>
        </authorList>
    </citation>
    <scope>NUCLEOTIDE SEQUENCE [LARGE SCALE GENOMIC DNA]</scope>
    <source>
        <strain evidence="2 3">CBS 10342</strain>
    </source>
</reference>
<name>A0A161HHU1_9ASCO</name>
<organism evidence="2 3">
    <name type="scientific">Sugiyamaella lignohabitans</name>
    <dbReference type="NCBI Taxonomy" id="796027"/>
    <lineage>
        <taxon>Eukaryota</taxon>
        <taxon>Fungi</taxon>
        <taxon>Dikarya</taxon>
        <taxon>Ascomycota</taxon>
        <taxon>Saccharomycotina</taxon>
        <taxon>Dipodascomycetes</taxon>
        <taxon>Dipodascales</taxon>
        <taxon>Trichomonascaceae</taxon>
        <taxon>Sugiyamaella</taxon>
    </lineage>
</organism>
<protein>
    <submittedName>
        <fullName evidence="2">Uncharacterized protein</fullName>
    </submittedName>
</protein>
<feature type="region of interest" description="Disordered" evidence="1">
    <location>
        <begin position="172"/>
        <end position="216"/>
    </location>
</feature>
<dbReference type="EMBL" id="CP014501">
    <property type="protein sequence ID" value="ANB11827.1"/>
    <property type="molecule type" value="Genomic_DNA"/>
</dbReference>